<keyword evidence="6 8" id="KW-1133">Transmembrane helix</keyword>
<evidence type="ECO:0000256" key="3">
    <source>
        <dbReference type="ARBA" id="ARBA00022475"/>
    </source>
</evidence>
<evidence type="ECO:0000256" key="7">
    <source>
        <dbReference type="ARBA" id="ARBA00023136"/>
    </source>
</evidence>
<dbReference type="EMBL" id="FOTY01000007">
    <property type="protein sequence ID" value="SFL88857.1"/>
    <property type="molecule type" value="Genomic_DNA"/>
</dbReference>
<dbReference type="OrthoDB" id="9784538at2"/>
<evidence type="ECO:0000256" key="6">
    <source>
        <dbReference type="ARBA" id="ARBA00022989"/>
    </source>
</evidence>
<feature type="transmembrane region" description="Helical" evidence="8">
    <location>
        <begin position="149"/>
        <end position="170"/>
    </location>
</feature>
<proteinExistence type="predicted"/>
<evidence type="ECO:0000313" key="10">
    <source>
        <dbReference type="Proteomes" id="UP000199668"/>
    </source>
</evidence>
<evidence type="ECO:0000313" key="9">
    <source>
        <dbReference type="EMBL" id="SFL88857.1"/>
    </source>
</evidence>
<feature type="transmembrane region" description="Helical" evidence="8">
    <location>
        <begin position="40"/>
        <end position="62"/>
    </location>
</feature>
<feature type="transmembrane region" description="Helical" evidence="8">
    <location>
        <begin position="123"/>
        <end position="143"/>
    </location>
</feature>
<dbReference type="CDD" id="cd06579">
    <property type="entry name" value="TM_PBP1_transp_AraH_like"/>
    <property type="match status" value="1"/>
</dbReference>
<sequence>MKLWPVPQDQKGWWSLLAEPQFEPQQSAEPKTEKRNWLSWLWAEYSVIIAFVIIFVLAAVLNPRFLDINNQLNILMQVSIIGIVSLGMTMVMLSGGIDLSVGSVLAMVGVMSVLALNATGSIMAALIAACAVGSAAGFINGVLISKGKIASFIATLGMMSAARSIALYTADGGSVSGEVNGFSAIANSELGVVDYPIIIFLAMTALVYVLMNYTRFGRYVYAVGSNEKAAVLSTIRVDRVKIAVYSMAGFLVSIAAIIETSRLNSISSSSSGQLYELDAIAAVIIGGTRMTGGRGKVIGTFFGVLILGILNNMMNLMNVSPHLQGFVKGLIIIVAVLFQKRD</sequence>
<keyword evidence="5 8" id="KW-0812">Transmembrane</keyword>
<feature type="transmembrane region" description="Helical" evidence="8">
    <location>
        <begin position="191"/>
        <end position="211"/>
    </location>
</feature>
<dbReference type="GO" id="GO:0005886">
    <property type="term" value="C:plasma membrane"/>
    <property type="evidence" value="ECO:0007669"/>
    <property type="project" value="UniProtKB-SubCell"/>
</dbReference>
<evidence type="ECO:0000256" key="2">
    <source>
        <dbReference type="ARBA" id="ARBA00022448"/>
    </source>
</evidence>
<protein>
    <submittedName>
        <fullName evidence="9">Ribose transport system permease protein</fullName>
    </submittedName>
</protein>
<organism evidence="9 10">
    <name type="scientific">Salibacterium qingdaonense</name>
    <dbReference type="NCBI Taxonomy" id="266892"/>
    <lineage>
        <taxon>Bacteria</taxon>
        <taxon>Bacillati</taxon>
        <taxon>Bacillota</taxon>
        <taxon>Bacilli</taxon>
        <taxon>Bacillales</taxon>
        <taxon>Bacillaceae</taxon>
    </lineage>
</organism>
<feature type="transmembrane region" description="Helical" evidence="8">
    <location>
        <begin position="74"/>
        <end position="93"/>
    </location>
</feature>
<dbReference type="AlphaFoldDB" id="A0A1I4LE01"/>
<name>A0A1I4LE01_9BACI</name>
<dbReference type="PANTHER" id="PTHR32196">
    <property type="entry name" value="ABC TRANSPORTER PERMEASE PROTEIN YPHD-RELATED-RELATED"/>
    <property type="match status" value="1"/>
</dbReference>
<evidence type="ECO:0000256" key="1">
    <source>
        <dbReference type="ARBA" id="ARBA00004651"/>
    </source>
</evidence>
<dbReference type="GO" id="GO:0022857">
    <property type="term" value="F:transmembrane transporter activity"/>
    <property type="evidence" value="ECO:0007669"/>
    <property type="project" value="InterPro"/>
</dbReference>
<feature type="transmembrane region" description="Helical" evidence="8">
    <location>
        <begin position="297"/>
        <end position="314"/>
    </location>
</feature>
<dbReference type="Proteomes" id="UP000199668">
    <property type="component" value="Unassembled WGS sequence"/>
</dbReference>
<dbReference type="Pfam" id="PF02653">
    <property type="entry name" value="BPD_transp_2"/>
    <property type="match status" value="1"/>
</dbReference>
<reference evidence="9 10" key="1">
    <citation type="submission" date="2016-10" db="EMBL/GenBank/DDBJ databases">
        <authorList>
            <person name="de Groot N.N."/>
        </authorList>
    </citation>
    <scope>NUCLEOTIDE SEQUENCE [LARGE SCALE GENOMIC DNA]</scope>
    <source>
        <strain evidence="9 10">CGMCC 1.6134</strain>
    </source>
</reference>
<dbReference type="PANTHER" id="PTHR32196:SF21">
    <property type="entry name" value="ABC TRANSPORTER PERMEASE PROTEIN YPHD-RELATED"/>
    <property type="match status" value="1"/>
</dbReference>
<accession>A0A1I4LE01</accession>
<feature type="transmembrane region" description="Helical" evidence="8">
    <location>
        <begin position="99"/>
        <end position="116"/>
    </location>
</feature>
<keyword evidence="2" id="KW-0813">Transport</keyword>
<evidence type="ECO:0000256" key="8">
    <source>
        <dbReference type="SAM" id="Phobius"/>
    </source>
</evidence>
<gene>
    <name evidence="9" type="ORF">SAMN04488054_10799</name>
</gene>
<evidence type="ECO:0000256" key="4">
    <source>
        <dbReference type="ARBA" id="ARBA00022519"/>
    </source>
</evidence>
<evidence type="ECO:0000256" key="5">
    <source>
        <dbReference type="ARBA" id="ARBA00022692"/>
    </source>
</evidence>
<keyword evidence="7 8" id="KW-0472">Membrane</keyword>
<keyword evidence="4" id="KW-0997">Cell inner membrane</keyword>
<feature type="transmembrane region" description="Helical" evidence="8">
    <location>
        <begin position="320"/>
        <end position="338"/>
    </location>
</feature>
<dbReference type="STRING" id="266892.SAMN04488054_10799"/>
<keyword evidence="10" id="KW-1185">Reference proteome</keyword>
<dbReference type="InterPro" id="IPR001851">
    <property type="entry name" value="ABC_transp_permease"/>
</dbReference>
<keyword evidence="3" id="KW-1003">Cell membrane</keyword>
<comment type="subcellular location">
    <subcellularLocation>
        <location evidence="1">Cell membrane</location>
        <topology evidence="1">Multi-pass membrane protein</topology>
    </subcellularLocation>
</comment>